<dbReference type="SUPFAM" id="SSF56219">
    <property type="entry name" value="DNase I-like"/>
    <property type="match status" value="1"/>
</dbReference>
<dbReference type="FunFam" id="3.60.10.10:FF:000029">
    <property type="entry name" value="Inositol polyphosphate 5-phosphatase"/>
    <property type="match status" value="1"/>
</dbReference>
<evidence type="ECO:0000313" key="13">
    <source>
        <dbReference type="Proteomes" id="UP000038830"/>
    </source>
</evidence>
<dbReference type="PANTHER" id="PTHR11200:SF257">
    <property type="entry name" value="PHOSPHOINOSITIDE 5-PHOSPHATASE"/>
    <property type="match status" value="1"/>
</dbReference>
<protein>
    <recommendedName>
        <fullName evidence="4">phosphoinositide 5-phosphatase</fullName>
        <ecNumber evidence="4">3.1.3.36</ecNumber>
    </recommendedName>
</protein>
<keyword evidence="7" id="KW-0254">Endocytosis</keyword>
<name>A0A0H5C8M8_CYBJN</name>
<dbReference type="GO" id="GO:0015031">
    <property type="term" value="P:protein transport"/>
    <property type="evidence" value="ECO:0007669"/>
    <property type="project" value="UniProtKB-KW"/>
</dbReference>
<dbReference type="EC" id="3.1.3.36" evidence="4"/>
<dbReference type="InterPro" id="IPR036691">
    <property type="entry name" value="Endo/exonu/phosph_ase_sf"/>
</dbReference>
<evidence type="ECO:0000256" key="9">
    <source>
        <dbReference type="ARBA" id="ARBA00022927"/>
    </source>
</evidence>
<dbReference type="Proteomes" id="UP000038830">
    <property type="component" value="Unassembled WGS sequence"/>
</dbReference>
<dbReference type="GO" id="GO:0043813">
    <property type="term" value="F:phosphatidylinositol-3,5-bisphosphate 5-phosphatase activity"/>
    <property type="evidence" value="ECO:0007669"/>
    <property type="project" value="TreeGrafter"/>
</dbReference>
<evidence type="ECO:0000313" key="12">
    <source>
        <dbReference type="EMBL" id="CEP24578.1"/>
    </source>
</evidence>
<comment type="subcellular location">
    <subcellularLocation>
        <location evidence="1">Cytoplasm</location>
    </subcellularLocation>
</comment>
<dbReference type="Gene3D" id="3.60.10.10">
    <property type="entry name" value="Endonuclease/exonuclease/phosphatase"/>
    <property type="match status" value="1"/>
</dbReference>
<evidence type="ECO:0000256" key="4">
    <source>
        <dbReference type="ARBA" id="ARBA00013044"/>
    </source>
</evidence>
<proteinExistence type="inferred from homology"/>
<dbReference type="SMART" id="SM00128">
    <property type="entry name" value="IPPc"/>
    <property type="match status" value="1"/>
</dbReference>
<evidence type="ECO:0000256" key="7">
    <source>
        <dbReference type="ARBA" id="ARBA00022583"/>
    </source>
</evidence>
<dbReference type="PANTHER" id="PTHR11200">
    <property type="entry name" value="INOSITOL 5-PHOSPHATASE"/>
    <property type="match status" value="1"/>
</dbReference>
<evidence type="ECO:0000259" key="11">
    <source>
        <dbReference type="PROSITE" id="PS50275"/>
    </source>
</evidence>
<dbReference type="GO" id="GO:0046856">
    <property type="term" value="P:phosphatidylinositol dephosphorylation"/>
    <property type="evidence" value="ECO:0007669"/>
    <property type="project" value="InterPro"/>
</dbReference>
<evidence type="ECO:0000256" key="3">
    <source>
        <dbReference type="ARBA" id="ARBA00009678"/>
    </source>
</evidence>
<dbReference type="AlphaFoldDB" id="A0A0H5C8M8"/>
<feature type="compositionally biased region" description="Polar residues" evidence="10">
    <location>
        <begin position="1039"/>
        <end position="1050"/>
    </location>
</feature>
<accession>A0A0H5C8M8</accession>
<keyword evidence="9" id="KW-0653">Protein transport</keyword>
<keyword evidence="8" id="KW-0378">Hydrolase</keyword>
<dbReference type="Pfam" id="PF22669">
    <property type="entry name" value="Exo_endo_phos2"/>
    <property type="match status" value="1"/>
</dbReference>
<dbReference type="InterPro" id="IPR046985">
    <property type="entry name" value="IP5"/>
</dbReference>
<sequence length="1118" mass="125424">MKLLVKENPRTLALVSKETVLVFRHFETKNKESRCAIEFLPKGDIELKHYKKLTDREIGGFLGFIEVNGDTFICCINGSTRVAMPVPHESINKIHSVDFYSVNNGTWDYVELDSNGFPIMPEQDSTPGEYGSGSNGQYVKHPCQDLRKLLSSGGFYYSSDFDLTSSLQARGVGSHSLSMDKYKEEYMWNSFMLQEMVEFRNRLDQQLKEKLDDEGFLTTVIRGFAKTVQTSVEHDKYAMTIISRQSWKRAGTRFNSRGVDDEGYVANFVETEVILFSKKICYSYTQIRGSIPVFWEQDTALINPKVQITRSEEATHPVFVTHFKRLLEEYNAINIVNLLSTKSSELPLSQRYRSHVKRMIDDGTSDLYMTDFDFHRETSDKGFSSATKIYNLIKESLYEFGYFSYDVSSGKVLSEQSGVFRTNCLDCLDRTNLIQQFISNFAMTIFLKDHKRYVPQESQFFTHHNSLWADNGDQISQIYTGTNALKSSFSRKGKMSFAGALSDATKSVSRMYINNFQDKGKQVTIDTLLGRLNGQSPVLLYDPVTDYVNEKVGDLRDQYTSYQEIGIFAGTFNVNGADRVDDLSEWLYPIGDKFKPNVVILGFQEVIELTAGSIINADYSKSSFWTKEVNKCLNQHDKYIMLRAEQMSSLMLLFFVRADSMEHIKRVEGASKKTGLGGITGNKGAVGIRFNYGSSSFCFVNVHLAAGTTNVQDRNNDYQSILNSVKFTRNQIIHDNETVFWIGDLNYRIALTSDEVRRRIEKGDFEYLMKYDQLTEEIRSNRAFAGYSEPSLNFNPTYKYDKGTSRYDSSEKFRTPSWTDRIIYKSETVKPLAYSSSDGVVFSDHKPDIYDKYKAIHVESSTISLVDLGNSQVDTKVHHTQPNFLDADDDDEYKPKLPDRNAALSPHISSEVLTPRRNSPKPTPPPSRSGALPNTNSTAALPPRPPTSGSITASKTTLSPPPPPAPRSATPVDVKAVPISTKTSPPPAPLPRKALPPGFSESVLVPKSATPSRSGTPLPTLPTEKKTAPPSVPKKPLSLASQDTESKAQGSKSPPPLVPKKPQTLSQAPIIPKKPQALKSPSGAKESDDASVNTPSRTSTPVEHQNRGMNNWQPLVPK</sequence>
<evidence type="ECO:0000256" key="8">
    <source>
        <dbReference type="ARBA" id="ARBA00022801"/>
    </source>
</evidence>
<dbReference type="GO" id="GO:0004439">
    <property type="term" value="F:phosphatidylinositol-4,5-bisphosphate 5-phosphatase activity"/>
    <property type="evidence" value="ECO:0007669"/>
    <property type="project" value="UniProtKB-EC"/>
</dbReference>
<evidence type="ECO:0000256" key="2">
    <source>
        <dbReference type="ARBA" id="ARBA00008943"/>
    </source>
</evidence>
<gene>
    <name evidence="12" type="ORF">BN1211_5434</name>
</gene>
<feature type="compositionally biased region" description="Polar residues" evidence="10">
    <location>
        <begin position="1090"/>
        <end position="1118"/>
    </location>
</feature>
<feature type="region of interest" description="Disordered" evidence="10">
    <location>
        <begin position="880"/>
        <end position="1118"/>
    </location>
</feature>
<keyword evidence="6" id="KW-0963">Cytoplasm</keyword>
<dbReference type="InterPro" id="IPR002013">
    <property type="entry name" value="SAC_dom"/>
</dbReference>
<evidence type="ECO:0000256" key="1">
    <source>
        <dbReference type="ARBA" id="ARBA00004496"/>
    </source>
</evidence>
<comment type="similarity">
    <text evidence="2">Belongs to the synaptojanin family.</text>
</comment>
<evidence type="ECO:0000256" key="6">
    <source>
        <dbReference type="ARBA" id="ARBA00022490"/>
    </source>
</evidence>
<dbReference type="Pfam" id="PF02383">
    <property type="entry name" value="Syja_N"/>
    <property type="match status" value="1"/>
</dbReference>
<dbReference type="InterPro" id="IPR000300">
    <property type="entry name" value="IPPc"/>
</dbReference>
<dbReference type="GO" id="GO:0016020">
    <property type="term" value="C:membrane"/>
    <property type="evidence" value="ECO:0007669"/>
    <property type="project" value="TreeGrafter"/>
</dbReference>
<dbReference type="GO" id="GO:0005737">
    <property type="term" value="C:cytoplasm"/>
    <property type="evidence" value="ECO:0007669"/>
    <property type="project" value="UniProtKB-SubCell"/>
</dbReference>
<comment type="similarity">
    <text evidence="3">In the central section; belongs to the inositol 1,4,5-trisphosphate 5-phosphatase family.</text>
</comment>
<evidence type="ECO:0000256" key="10">
    <source>
        <dbReference type="SAM" id="MobiDB-lite"/>
    </source>
</evidence>
<evidence type="ECO:0000256" key="5">
    <source>
        <dbReference type="ARBA" id="ARBA00022448"/>
    </source>
</evidence>
<feature type="domain" description="SAC" evidence="11">
    <location>
        <begin position="146"/>
        <end position="481"/>
    </location>
</feature>
<dbReference type="EMBL" id="CDQK01000006">
    <property type="protein sequence ID" value="CEP24578.1"/>
    <property type="molecule type" value="Genomic_DNA"/>
</dbReference>
<organism evidence="12 13">
    <name type="scientific">Cyberlindnera jadinii (strain ATCC 18201 / CBS 1600 / BCRC 20928 / JCM 3617 / NBRC 0987 / NRRL Y-1542)</name>
    <name type="common">Torula yeast</name>
    <name type="synonym">Candida utilis</name>
    <dbReference type="NCBI Taxonomy" id="983966"/>
    <lineage>
        <taxon>Eukaryota</taxon>
        <taxon>Fungi</taxon>
        <taxon>Dikarya</taxon>
        <taxon>Ascomycota</taxon>
        <taxon>Saccharomycotina</taxon>
        <taxon>Saccharomycetes</taxon>
        <taxon>Phaffomycetales</taxon>
        <taxon>Phaffomycetaceae</taxon>
        <taxon>Cyberlindnera</taxon>
    </lineage>
</organism>
<dbReference type="GO" id="GO:0006897">
    <property type="term" value="P:endocytosis"/>
    <property type="evidence" value="ECO:0007669"/>
    <property type="project" value="UniProtKB-KW"/>
</dbReference>
<dbReference type="PROSITE" id="PS50275">
    <property type="entry name" value="SAC"/>
    <property type="match status" value="1"/>
</dbReference>
<keyword evidence="5" id="KW-0813">Transport</keyword>
<reference evidence="13" key="1">
    <citation type="journal article" date="2015" name="J. Biotechnol.">
        <title>The structure of the Cyberlindnera jadinii genome and its relation to Candida utilis analyzed by the occurrence of single nucleotide polymorphisms.</title>
        <authorList>
            <person name="Rupp O."/>
            <person name="Brinkrolf K."/>
            <person name="Buerth C."/>
            <person name="Kunigo M."/>
            <person name="Schneider J."/>
            <person name="Jaenicke S."/>
            <person name="Goesmann A."/>
            <person name="Puehler A."/>
            <person name="Jaeger K.-E."/>
            <person name="Ernst J.F."/>
        </authorList>
    </citation>
    <scope>NUCLEOTIDE SEQUENCE [LARGE SCALE GENOMIC DNA]</scope>
    <source>
        <strain evidence="13">ATCC 18201 / CBS 1600 / BCRC 20928 / JCM 3617 / NBRC 0987 / NRRL Y-1542</strain>
    </source>
</reference>